<reference evidence="2 3" key="1">
    <citation type="journal article" date="2018" name="Front. Plant Sci.">
        <title>Red Clover (Trifolium pratense) and Zigzag Clover (T. medium) - A Picture of Genomic Similarities and Differences.</title>
        <authorList>
            <person name="Dluhosova J."/>
            <person name="Istvanek J."/>
            <person name="Nedelnik J."/>
            <person name="Repkova J."/>
        </authorList>
    </citation>
    <scope>NUCLEOTIDE SEQUENCE [LARGE SCALE GENOMIC DNA]</scope>
    <source>
        <strain evidence="3">cv. 10/8</strain>
        <tissue evidence="2">Leaf</tissue>
    </source>
</reference>
<dbReference type="GO" id="GO:0004523">
    <property type="term" value="F:RNA-DNA hybrid ribonuclease activity"/>
    <property type="evidence" value="ECO:0007669"/>
    <property type="project" value="InterPro"/>
</dbReference>
<evidence type="ECO:0000313" key="2">
    <source>
        <dbReference type="EMBL" id="MCH94258.1"/>
    </source>
</evidence>
<dbReference type="InterPro" id="IPR012337">
    <property type="entry name" value="RNaseH-like_sf"/>
</dbReference>
<accession>A0A392N5K3</accession>
<comment type="caution">
    <text evidence="2">The sequence shown here is derived from an EMBL/GenBank/DDBJ whole genome shotgun (WGS) entry which is preliminary data.</text>
</comment>
<dbReference type="InterPro" id="IPR002156">
    <property type="entry name" value="RNaseH_domain"/>
</dbReference>
<dbReference type="PANTHER" id="PTHR48475">
    <property type="entry name" value="RIBONUCLEASE H"/>
    <property type="match status" value="1"/>
</dbReference>
<keyword evidence="3" id="KW-1185">Reference proteome</keyword>
<dbReference type="Proteomes" id="UP000265520">
    <property type="component" value="Unassembled WGS sequence"/>
</dbReference>
<dbReference type="CDD" id="cd09279">
    <property type="entry name" value="RNase_HI_like"/>
    <property type="match status" value="1"/>
</dbReference>
<dbReference type="Pfam" id="PF13456">
    <property type="entry name" value="RVT_3"/>
    <property type="match status" value="1"/>
</dbReference>
<evidence type="ECO:0000259" key="1">
    <source>
        <dbReference type="Pfam" id="PF13456"/>
    </source>
</evidence>
<dbReference type="EMBL" id="LXQA010026893">
    <property type="protein sequence ID" value="MCH94258.1"/>
    <property type="molecule type" value="Genomic_DNA"/>
</dbReference>
<dbReference type="GO" id="GO:0003676">
    <property type="term" value="F:nucleic acid binding"/>
    <property type="evidence" value="ECO:0007669"/>
    <property type="project" value="InterPro"/>
</dbReference>
<evidence type="ECO:0000313" key="3">
    <source>
        <dbReference type="Proteomes" id="UP000265520"/>
    </source>
</evidence>
<sequence>MRGSVSTVKAIPGLSANFDSPAHRQALAAVLSRVRKHHEFSTGTGDLAGRMVAWAVELTEYDITYVPRGSIKSQALADFILELTSPPGDPNTQPWTLSVDGASNLRGSGAGVVLEGPDGILIEQSLRFAFKASNNQEEYEVLLAGMRLAKEMDVSDLRAMSDSQLVTNQFSGEFQTKEPQLIKYVEQVRRLAEGFNTFELVYVPRDQNARADLLSKLASTKKPGNNRTVIQETIARPSTGETHTPSEEVMATHDEEDWRSPIIRYLLNDELPTDREEAVKVKKRSTRYTMVGRKLYKRGISAPMLLCAGQAEAKRILNEIHAGSCGSHIGA</sequence>
<dbReference type="SUPFAM" id="SSF53098">
    <property type="entry name" value="Ribonuclease H-like"/>
    <property type="match status" value="1"/>
</dbReference>
<feature type="domain" description="RNase H type-1" evidence="1">
    <location>
        <begin position="100"/>
        <end position="217"/>
    </location>
</feature>
<name>A0A392N5K3_9FABA</name>
<proteinExistence type="predicted"/>
<dbReference type="InterPro" id="IPR036397">
    <property type="entry name" value="RNaseH_sf"/>
</dbReference>
<protein>
    <submittedName>
        <fullName evidence="2">Gag-pol polyprotein</fullName>
    </submittedName>
</protein>
<feature type="non-terminal residue" evidence="2">
    <location>
        <position position="331"/>
    </location>
</feature>
<dbReference type="AlphaFoldDB" id="A0A392N5K3"/>
<dbReference type="Gene3D" id="3.30.420.10">
    <property type="entry name" value="Ribonuclease H-like superfamily/Ribonuclease H"/>
    <property type="match status" value="1"/>
</dbReference>
<dbReference type="PANTHER" id="PTHR48475:SF2">
    <property type="entry name" value="RIBONUCLEASE H"/>
    <property type="match status" value="1"/>
</dbReference>
<organism evidence="2 3">
    <name type="scientific">Trifolium medium</name>
    <dbReference type="NCBI Taxonomy" id="97028"/>
    <lineage>
        <taxon>Eukaryota</taxon>
        <taxon>Viridiplantae</taxon>
        <taxon>Streptophyta</taxon>
        <taxon>Embryophyta</taxon>
        <taxon>Tracheophyta</taxon>
        <taxon>Spermatophyta</taxon>
        <taxon>Magnoliopsida</taxon>
        <taxon>eudicotyledons</taxon>
        <taxon>Gunneridae</taxon>
        <taxon>Pentapetalae</taxon>
        <taxon>rosids</taxon>
        <taxon>fabids</taxon>
        <taxon>Fabales</taxon>
        <taxon>Fabaceae</taxon>
        <taxon>Papilionoideae</taxon>
        <taxon>50 kb inversion clade</taxon>
        <taxon>NPAAA clade</taxon>
        <taxon>Hologalegina</taxon>
        <taxon>IRL clade</taxon>
        <taxon>Trifolieae</taxon>
        <taxon>Trifolium</taxon>
    </lineage>
</organism>